<dbReference type="AlphaFoldDB" id="A0A1X3IU40"/>
<dbReference type="Gene3D" id="3.40.30.10">
    <property type="entry name" value="Glutaredoxin"/>
    <property type="match status" value="1"/>
</dbReference>
<evidence type="ECO:0000313" key="3">
    <source>
        <dbReference type="Proteomes" id="UP000193942"/>
    </source>
</evidence>
<dbReference type="RefSeq" id="WP_085453308.1">
    <property type="nucleotide sequence ID" value="NZ_ADIZ01000046.1"/>
</dbReference>
<comment type="caution">
    <text evidence="2">The sequence shown here is derived from an EMBL/GenBank/DDBJ whole genome shotgun (WGS) entry which is preliminary data.</text>
</comment>
<dbReference type="InterPro" id="IPR036249">
    <property type="entry name" value="Thioredoxin-like_sf"/>
</dbReference>
<name>A0A1X3IU40_ECOLX</name>
<dbReference type="PANTHER" id="PTHR42852">
    <property type="entry name" value="THIOL:DISULFIDE INTERCHANGE PROTEIN DSBE"/>
    <property type="match status" value="1"/>
</dbReference>
<dbReference type="PANTHER" id="PTHR42852:SF17">
    <property type="entry name" value="THIOREDOXIN-LIKE PROTEIN HI_1115"/>
    <property type="match status" value="1"/>
</dbReference>
<dbReference type="Proteomes" id="UP000193942">
    <property type="component" value="Unassembled WGS sequence"/>
</dbReference>
<dbReference type="EMBL" id="ADIZ01000046">
    <property type="protein sequence ID" value="OSK88010.1"/>
    <property type="molecule type" value="Genomic_DNA"/>
</dbReference>
<accession>A0A1X3IU40</accession>
<sequence length="168" mass="18438">MHCKLLRWLRESMILVLLLTSVLLVIDAWRAPQIPADFGSAPLQTLDGKNVTLAALSEERPLLLYIWASWCGVCRFTTGKVAALSASGENVMTIAYRSGSSHEVSRGLSRKGGAFPVINDVDGAISRLWGINVTPTFVVISKGRVISTTSGWTSSWGMKLRLWWATMD</sequence>
<reference evidence="2 3" key="1">
    <citation type="submission" date="2010-04" db="EMBL/GenBank/DDBJ databases">
        <title>The Genome Sequence of Escherichia coli TA447.</title>
        <authorList>
            <consortium name="The Broad Institute Genome Sequencing Platform"/>
            <consortium name="The Broad Institute Genome Sequencing Center for Infectious Disease"/>
            <person name="Feldgarden M."/>
            <person name="Gordon D.M."/>
            <person name="Johnson J.R."/>
            <person name="Johnston B.D."/>
            <person name="Young S."/>
            <person name="Zeng Q."/>
            <person name="Koehrsen M."/>
            <person name="Alvarado L."/>
            <person name="Berlin A.M."/>
            <person name="Borenstein D."/>
            <person name="Chapman S.B."/>
            <person name="Chen Z."/>
            <person name="Engels R."/>
            <person name="Freedman E."/>
            <person name="Gellesch M."/>
            <person name="Goldberg J."/>
            <person name="Griggs A."/>
            <person name="Gujja S."/>
            <person name="Heilman E.R."/>
            <person name="Heiman D.I."/>
            <person name="Hepburn T.A."/>
            <person name="Howarth C."/>
            <person name="Jen D."/>
            <person name="Larson L."/>
            <person name="Mehta T."/>
            <person name="Park D."/>
            <person name="Pearson M."/>
            <person name="Richards J."/>
            <person name="Roberts A."/>
            <person name="Saif S."/>
            <person name="Shea T.D."/>
            <person name="Shenoy N."/>
            <person name="Sisk P."/>
            <person name="Stolte C."/>
            <person name="Sykes S.N."/>
            <person name="Walk T."/>
            <person name="White J."/>
            <person name="Yandava C."/>
            <person name="Haas B."/>
            <person name="Henn M.R."/>
            <person name="Nusbaum C."/>
            <person name="Birren B."/>
        </authorList>
    </citation>
    <scope>NUCLEOTIDE SEQUENCE [LARGE SCALE GENOMIC DNA]</scope>
    <source>
        <strain evidence="2 3">TA447</strain>
    </source>
</reference>
<dbReference type="InterPro" id="IPR013740">
    <property type="entry name" value="Redoxin"/>
</dbReference>
<evidence type="ECO:0000259" key="1">
    <source>
        <dbReference type="PROSITE" id="PS51352"/>
    </source>
</evidence>
<dbReference type="SUPFAM" id="SSF52833">
    <property type="entry name" value="Thioredoxin-like"/>
    <property type="match status" value="1"/>
</dbReference>
<dbReference type="GO" id="GO:0016491">
    <property type="term" value="F:oxidoreductase activity"/>
    <property type="evidence" value="ECO:0007669"/>
    <property type="project" value="InterPro"/>
</dbReference>
<protein>
    <submittedName>
        <fullName evidence="2">Secreted copper-sensitivity suppressor D</fullName>
    </submittedName>
</protein>
<dbReference type="PROSITE" id="PS51352">
    <property type="entry name" value="THIOREDOXIN_2"/>
    <property type="match status" value="1"/>
</dbReference>
<evidence type="ECO:0000313" key="2">
    <source>
        <dbReference type="EMBL" id="OSK88010.1"/>
    </source>
</evidence>
<gene>
    <name evidence="2" type="ORF">ECXG_04207</name>
</gene>
<dbReference type="InterPro" id="IPR013766">
    <property type="entry name" value="Thioredoxin_domain"/>
</dbReference>
<dbReference type="Pfam" id="PF08534">
    <property type="entry name" value="Redoxin"/>
    <property type="match status" value="1"/>
</dbReference>
<dbReference type="CDD" id="cd03011">
    <property type="entry name" value="TlpA_like_ScsD_MtbDsbE"/>
    <property type="match status" value="1"/>
</dbReference>
<feature type="domain" description="Thioredoxin" evidence="1">
    <location>
        <begin position="32"/>
        <end position="168"/>
    </location>
</feature>
<proteinExistence type="predicted"/>
<organism evidence="2 3">
    <name type="scientific">Escherichia coli TA447</name>
    <dbReference type="NCBI Taxonomy" id="656447"/>
    <lineage>
        <taxon>Bacteria</taxon>
        <taxon>Pseudomonadati</taxon>
        <taxon>Pseudomonadota</taxon>
        <taxon>Gammaproteobacteria</taxon>
        <taxon>Enterobacterales</taxon>
        <taxon>Enterobacteriaceae</taxon>
        <taxon>Escherichia</taxon>
    </lineage>
</organism>
<dbReference type="InterPro" id="IPR050553">
    <property type="entry name" value="Thioredoxin_ResA/DsbE_sf"/>
</dbReference>